<dbReference type="AlphaFoldDB" id="A0AAE1ECZ4"/>
<dbReference type="EMBL" id="JAWDGP010000265">
    <property type="protein sequence ID" value="KAK3802140.1"/>
    <property type="molecule type" value="Genomic_DNA"/>
</dbReference>
<sequence length="76" mass="8253">MNTSAQVPISSPCSPKHNLPAASGLRELVHDDTQPEVVAPLRRDNQSPDAPVFSHLTYNLRKEGVHVTVSPGMKLI</sequence>
<reference evidence="2" key="1">
    <citation type="journal article" date="2023" name="G3 (Bethesda)">
        <title>A reference genome for the long-term kleptoplast-retaining sea slug Elysia crispata morphotype clarki.</title>
        <authorList>
            <person name="Eastman K.E."/>
            <person name="Pendleton A.L."/>
            <person name="Shaikh M.A."/>
            <person name="Suttiyut T."/>
            <person name="Ogas R."/>
            <person name="Tomko P."/>
            <person name="Gavelis G."/>
            <person name="Widhalm J.R."/>
            <person name="Wisecaver J.H."/>
        </authorList>
    </citation>
    <scope>NUCLEOTIDE SEQUENCE</scope>
    <source>
        <strain evidence="2">ECLA1</strain>
    </source>
</reference>
<evidence type="ECO:0000313" key="2">
    <source>
        <dbReference type="EMBL" id="KAK3802140.1"/>
    </source>
</evidence>
<name>A0AAE1ECZ4_9GAST</name>
<feature type="region of interest" description="Disordered" evidence="1">
    <location>
        <begin position="1"/>
        <end position="20"/>
    </location>
</feature>
<organism evidence="2 3">
    <name type="scientific">Elysia crispata</name>
    <name type="common">lettuce slug</name>
    <dbReference type="NCBI Taxonomy" id="231223"/>
    <lineage>
        <taxon>Eukaryota</taxon>
        <taxon>Metazoa</taxon>
        <taxon>Spiralia</taxon>
        <taxon>Lophotrochozoa</taxon>
        <taxon>Mollusca</taxon>
        <taxon>Gastropoda</taxon>
        <taxon>Heterobranchia</taxon>
        <taxon>Euthyneura</taxon>
        <taxon>Panpulmonata</taxon>
        <taxon>Sacoglossa</taxon>
        <taxon>Placobranchoidea</taxon>
        <taxon>Plakobranchidae</taxon>
        <taxon>Elysia</taxon>
    </lineage>
</organism>
<evidence type="ECO:0000313" key="3">
    <source>
        <dbReference type="Proteomes" id="UP001283361"/>
    </source>
</evidence>
<gene>
    <name evidence="2" type="ORF">RRG08_050026</name>
</gene>
<accession>A0AAE1ECZ4</accession>
<keyword evidence="3" id="KW-1185">Reference proteome</keyword>
<protein>
    <submittedName>
        <fullName evidence="2">Uncharacterized protein</fullName>
    </submittedName>
</protein>
<comment type="caution">
    <text evidence="2">The sequence shown here is derived from an EMBL/GenBank/DDBJ whole genome shotgun (WGS) entry which is preliminary data.</text>
</comment>
<proteinExistence type="predicted"/>
<feature type="compositionally biased region" description="Polar residues" evidence="1">
    <location>
        <begin position="1"/>
        <end position="13"/>
    </location>
</feature>
<dbReference type="Proteomes" id="UP001283361">
    <property type="component" value="Unassembled WGS sequence"/>
</dbReference>
<evidence type="ECO:0000256" key="1">
    <source>
        <dbReference type="SAM" id="MobiDB-lite"/>
    </source>
</evidence>